<dbReference type="Pfam" id="PF00075">
    <property type="entry name" value="RNase_H"/>
    <property type="match status" value="1"/>
</dbReference>
<feature type="domain" description="Reverse transcriptase" evidence="2">
    <location>
        <begin position="451"/>
        <end position="731"/>
    </location>
</feature>
<dbReference type="SUPFAM" id="SSF56219">
    <property type="entry name" value="DNase I-like"/>
    <property type="match status" value="1"/>
</dbReference>
<evidence type="ECO:0000259" key="3">
    <source>
        <dbReference type="PROSITE" id="PS50879"/>
    </source>
</evidence>
<evidence type="ECO:0000313" key="5">
    <source>
        <dbReference type="Proteomes" id="UP000765509"/>
    </source>
</evidence>
<feature type="compositionally biased region" description="Polar residues" evidence="1">
    <location>
        <begin position="488"/>
        <end position="497"/>
    </location>
</feature>
<comment type="caution">
    <text evidence="4">The sequence shown here is derived from an EMBL/GenBank/DDBJ whole genome shotgun (WGS) entry which is preliminary data.</text>
</comment>
<feature type="region of interest" description="Disordered" evidence="1">
    <location>
        <begin position="474"/>
        <end position="499"/>
    </location>
</feature>
<organism evidence="4 5">
    <name type="scientific">Austropuccinia psidii MF-1</name>
    <dbReference type="NCBI Taxonomy" id="1389203"/>
    <lineage>
        <taxon>Eukaryota</taxon>
        <taxon>Fungi</taxon>
        <taxon>Dikarya</taxon>
        <taxon>Basidiomycota</taxon>
        <taxon>Pucciniomycotina</taxon>
        <taxon>Pucciniomycetes</taxon>
        <taxon>Pucciniales</taxon>
        <taxon>Sphaerophragmiaceae</taxon>
        <taxon>Austropuccinia</taxon>
    </lineage>
</organism>
<dbReference type="Gene3D" id="3.30.420.10">
    <property type="entry name" value="Ribonuclease H-like superfamily/Ribonuclease H"/>
    <property type="match status" value="1"/>
</dbReference>
<dbReference type="InterPro" id="IPR036691">
    <property type="entry name" value="Endo/exonu/phosph_ase_sf"/>
</dbReference>
<feature type="compositionally biased region" description="Low complexity" evidence="1">
    <location>
        <begin position="477"/>
        <end position="487"/>
    </location>
</feature>
<dbReference type="Pfam" id="PF00078">
    <property type="entry name" value="RVT_1"/>
    <property type="match status" value="1"/>
</dbReference>
<dbReference type="OrthoDB" id="421040at2759"/>
<proteinExistence type="predicted"/>
<evidence type="ECO:0000256" key="1">
    <source>
        <dbReference type="SAM" id="MobiDB-lite"/>
    </source>
</evidence>
<dbReference type="PROSITE" id="PS50878">
    <property type="entry name" value="RT_POL"/>
    <property type="match status" value="1"/>
</dbReference>
<evidence type="ECO:0008006" key="6">
    <source>
        <dbReference type="Google" id="ProtNLM"/>
    </source>
</evidence>
<sequence length="1200" mass="135890">MASENLHPTTTPITPTSSNESDHTLPDPTINYTLFQLNCHNRYDSTMSVLNSELTHMALLLQEPWINPHNRQAPTHPNWHRYSPQATTAMECTKPRTCIYVNKTIPTHQVLSIPSDNNLLICITIYNLHPTIPRLTLLSVYNTPTTFDGLPHLQQWLNTLASRNTPTLIMIDSNLHHRLWNPPQYRHSHPESRLLLKMCGKKGFTLISPKHVPTFLGATGRPTTIDLTWANHTALKLNPSTSIRLNNHSSDHQPIITKIFPLDHTLKQAPKHLSVTLRILDHKKFITSLLGKLDADPLSPLDSDISTIDRSTTMLTKAIREAFKSQGKWVNTNHNRMKPWWNTETLNPLVKKRNAARRQMLKTGTPESKALYYQHQETFKMKVWELKTSHWRRFLAEKGPEHAYLAYKFTKEQSTNEICPLKDPEGHLITEVSEKATLLFKGTSLIQTDADLRDIPITHPTPDNPSFLAITEHKKMSSPPTSRPSSTLASEPTTFPPNGSKVFEKIINNRLTYWAEQTNTLHPGHVGGQPGKSINNAFTMLSTWIHNKWREKKVVLGLFLDVKLAYPTVYKERLINSLRIKGCPLYLYLTIDSFLTDRTTRLHLDQYISQEFPIPNGLPQGSPLSVTLYLLYNSDLLLPACPSLDNNAISIAYIDDVTHLVAKPSMDLGMNSLTTAFQHSENWRRRHGAIFDPKKAKVIAFTKRKMTHSLIQMGDQPLNFEKKVRWLGMTLTPTLTPGAHLKALKKRFNDTLAQLARISHPTFGLSQKESRQLISAVLLTRILHGSILWYTMKNKSGITKLLDTWHHRAARLSTGMMQQTPVAFIKHFGNVPKFTDQHIKLTHNYIHRKLTGPKDDPAAEMIRRELWSRPINHPSPLSLLIGIEELKRSHSSKCETILPLPIPPWAPPITQTANTTLTKNQAKEVVPNQVKDELKENTLVLFSDGSLLHQKGGGAAAILVNTGQSKNTYIGKDTLITNFEAELTALLLFQDLVHDHITTHGYPPAVAIFSDSQAALSSAALPKKKSAAQQLQLQIYTNLKHWVKHFPIRLYWCPGHVGIPENEEADVLAKQAADSQKTSIYTINTISLSTLKHLTVVTLINKQPTPEEATRIGFKTPPKLISRALDLLEKGPAATIHQLRSGHVPLNNYLYRIKRADSPTCQHCDKRETPLHYLITCPAFTEQRKQFIKDLKSNRIRLNP</sequence>
<dbReference type="InterPro" id="IPR005135">
    <property type="entry name" value="Endo/exonuclease/phosphatase"/>
</dbReference>
<accession>A0A9Q3BPG1</accession>
<dbReference type="GO" id="GO:0003676">
    <property type="term" value="F:nucleic acid binding"/>
    <property type="evidence" value="ECO:0007669"/>
    <property type="project" value="InterPro"/>
</dbReference>
<dbReference type="InterPro" id="IPR012337">
    <property type="entry name" value="RNaseH-like_sf"/>
</dbReference>
<dbReference type="CDD" id="cd01650">
    <property type="entry name" value="RT_nLTR_like"/>
    <property type="match status" value="1"/>
</dbReference>
<dbReference type="PANTHER" id="PTHR33481">
    <property type="entry name" value="REVERSE TRANSCRIPTASE"/>
    <property type="match status" value="1"/>
</dbReference>
<reference evidence="4" key="1">
    <citation type="submission" date="2021-03" db="EMBL/GenBank/DDBJ databases">
        <title>Draft genome sequence of rust myrtle Austropuccinia psidii MF-1, a brazilian biotype.</title>
        <authorList>
            <person name="Quecine M.C."/>
            <person name="Pachon D.M.R."/>
            <person name="Bonatelli M.L."/>
            <person name="Correr F.H."/>
            <person name="Franceschini L.M."/>
            <person name="Leite T.F."/>
            <person name="Margarido G.R.A."/>
            <person name="Almeida C.A."/>
            <person name="Ferrarezi J.A."/>
            <person name="Labate C.A."/>
        </authorList>
    </citation>
    <scope>NUCLEOTIDE SEQUENCE</scope>
    <source>
        <strain evidence="4">MF-1</strain>
    </source>
</reference>
<evidence type="ECO:0000313" key="4">
    <source>
        <dbReference type="EMBL" id="MBW0468748.1"/>
    </source>
</evidence>
<dbReference type="AlphaFoldDB" id="A0A9Q3BPG1"/>
<gene>
    <name evidence="4" type="ORF">O181_008463</name>
</gene>
<dbReference type="GO" id="GO:0004523">
    <property type="term" value="F:RNA-DNA hybrid ribonuclease activity"/>
    <property type="evidence" value="ECO:0007669"/>
    <property type="project" value="InterPro"/>
</dbReference>
<dbReference type="Gene3D" id="3.60.10.10">
    <property type="entry name" value="Endonuclease/exonuclease/phosphatase"/>
    <property type="match status" value="1"/>
</dbReference>
<feature type="region of interest" description="Disordered" evidence="1">
    <location>
        <begin position="1"/>
        <end position="25"/>
    </location>
</feature>
<keyword evidence="5" id="KW-1185">Reference proteome</keyword>
<dbReference type="Pfam" id="PF14529">
    <property type="entry name" value="Exo_endo_phos_2"/>
    <property type="match status" value="1"/>
</dbReference>
<dbReference type="EMBL" id="AVOT02001960">
    <property type="protein sequence ID" value="MBW0468748.1"/>
    <property type="molecule type" value="Genomic_DNA"/>
</dbReference>
<protein>
    <recommendedName>
        <fullName evidence="6">RNase H type-1 domain-containing protein</fullName>
    </recommendedName>
</protein>
<dbReference type="PROSITE" id="PS50879">
    <property type="entry name" value="RNASE_H_1"/>
    <property type="match status" value="1"/>
</dbReference>
<dbReference type="InterPro" id="IPR002156">
    <property type="entry name" value="RNaseH_domain"/>
</dbReference>
<dbReference type="InterPro" id="IPR000477">
    <property type="entry name" value="RT_dom"/>
</dbReference>
<evidence type="ECO:0000259" key="2">
    <source>
        <dbReference type="PROSITE" id="PS50878"/>
    </source>
</evidence>
<dbReference type="SUPFAM" id="SSF53098">
    <property type="entry name" value="Ribonuclease H-like"/>
    <property type="match status" value="1"/>
</dbReference>
<dbReference type="Proteomes" id="UP000765509">
    <property type="component" value="Unassembled WGS sequence"/>
</dbReference>
<dbReference type="PANTHER" id="PTHR33481:SF1">
    <property type="entry name" value="ENDONUCLEASE_EXONUCLEASE_PHOSPHATASE DOMAIN-CONTAINING PROTEIN-RELATED"/>
    <property type="match status" value="1"/>
</dbReference>
<dbReference type="CDD" id="cd09276">
    <property type="entry name" value="Rnase_HI_RT_non_LTR"/>
    <property type="match status" value="1"/>
</dbReference>
<feature type="domain" description="RNase H type-1" evidence="3">
    <location>
        <begin position="935"/>
        <end position="1074"/>
    </location>
</feature>
<dbReference type="InterPro" id="IPR036397">
    <property type="entry name" value="RNaseH_sf"/>
</dbReference>
<name>A0A9Q3BPG1_9BASI</name>